<dbReference type="GO" id="GO:0004527">
    <property type="term" value="F:exonuclease activity"/>
    <property type="evidence" value="ECO:0007669"/>
    <property type="project" value="UniProtKB-KW"/>
</dbReference>
<comment type="similarity">
    <text evidence="1">Belongs to the SMC family. SbcC subfamily.</text>
</comment>
<evidence type="ECO:0000313" key="7">
    <source>
        <dbReference type="Proteomes" id="UP000051330"/>
    </source>
</evidence>
<dbReference type="GO" id="GO:0016887">
    <property type="term" value="F:ATP hydrolysis activity"/>
    <property type="evidence" value="ECO:0007669"/>
    <property type="project" value="InterPro"/>
</dbReference>
<proteinExistence type="inferred from homology"/>
<dbReference type="PANTHER" id="PTHR32114">
    <property type="entry name" value="ABC TRANSPORTER ABCH.3"/>
    <property type="match status" value="1"/>
</dbReference>
<keyword evidence="4" id="KW-0175">Coiled coil</keyword>
<feature type="coiled-coil region" evidence="4">
    <location>
        <begin position="701"/>
        <end position="756"/>
    </location>
</feature>
<keyword evidence="6" id="KW-0269">Exonuclease</keyword>
<keyword evidence="6" id="KW-0540">Nuclease</keyword>
<evidence type="ECO:0000256" key="3">
    <source>
        <dbReference type="ARBA" id="ARBA00013368"/>
    </source>
</evidence>
<dbReference type="InterPro" id="IPR027417">
    <property type="entry name" value="P-loop_NTPase"/>
</dbReference>
<comment type="caution">
    <text evidence="6">The sequence shown here is derived from an EMBL/GenBank/DDBJ whole genome shotgun (WGS) entry which is preliminary data.</text>
</comment>
<accession>A0A0R1MZJ9</accession>
<dbReference type="Pfam" id="PF13558">
    <property type="entry name" value="SbcC_Walker_B"/>
    <property type="match status" value="1"/>
</dbReference>
<dbReference type="STRING" id="1423792.FD09_GL001141"/>
<keyword evidence="7" id="KW-1185">Reference proteome</keyword>
<evidence type="ECO:0000259" key="5">
    <source>
        <dbReference type="Pfam" id="PF13476"/>
    </source>
</evidence>
<evidence type="ECO:0000256" key="4">
    <source>
        <dbReference type="SAM" id="Coils"/>
    </source>
</evidence>
<evidence type="ECO:0000256" key="2">
    <source>
        <dbReference type="ARBA" id="ARBA00011322"/>
    </source>
</evidence>
<dbReference type="EMBL" id="AZEC01000018">
    <property type="protein sequence ID" value="KRL08888.1"/>
    <property type="molecule type" value="Genomic_DNA"/>
</dbReference>
<comment type="subunit">
    <text evidence="2">Heterodimer of SbcC and SbcD.</text>
</comment>
<dbReference type="InterPro" id="IPR038729">
    <property type="entry name" value="Rad50/SbcC_AAA"/>
</dbReference>
<dbReference type="Pfam" id="PF13476">
    <property type="entry name" value="AAA_23"/>
    <property type="match status" value="1"/>
</dbReference>
<reference evidence="6 7" key="1">
    <citation type="journal article" date="2015" name="Genome Announc.">
        <title>Expanding the biotechnology potential of lactobacilli through comparative genomics of 213 strains and associated genera.</title>
        <authorList>
            <person name="Sun Z."/>
            <person name="Harris H.M."/>
            <person name="McCann A."/>
            <person name="Guo C."/>
            <person name="Argimon S."/>
            <person name="Zhang W."/>
            <person name="Yang X."/>
            <person name="Jeffery I.B."/>
            <person name="Cooney J.C."/>
            <person name="Kagawa T.F."/>
            <person name="Liu W."/>
            <person name="Song Y."/>
            <person name="Salvetti E."/>
            <person name="Wrobel A."/>
            <person name="Rasinkangas P."/>
            <person name="Parkhill J."/>
            <person name="Rea M.C."/>
            <person name="O'Sullivan O."/>
            <person name="Ritari J."/>
            <person name="Douillard F.P."/>
            <person name="Paul Ross R."/>
            <person name="Yang R."/>
            <person name="Briner A.E."/>
            <person name="Felis G.E."/>
            <person name="de Vos W.M."/>
            <person name="Barrangou R."/>
            <person name="Klaenhammer T.R."/>
            <person name="Caufield P.W."/>
            <person name="Cui Y."/>
            <person name="Zhang H."/>
            <person name="O'Toole P.W."/>
        </authorList>
    </citation>
    <scope>NUCLEOTIDE SEQUENCE [LARGE SCALE GENOMIC DNA]</scope>
    <source>
        <strain evidence="6 7">DSM 12744</strain>
    </source>
</reference>
<name>A0A0R1MZJ9_9LACO</name>
<dbReference type="GO" id="GO:0006302">
    <property type="term" value="P:double-strand break repair"/>
    <property type="evidence" value="ECO:0007669"/>
    <property type="project" value="InterPro"/>
</dbReference>
<feature type="coiled-coil region" evidence="4">
    <location>
        <begin position="362"/>
        <end position="416"/>
    </location>
</feature>
<dbReference type="Gene3D" id="3.40.50.300">
    <property type="entry name" value="P-loop containing nucleotide triphosphate hydrolases"/>
    <property type="match status" value="2"/>
</dbReference>
<protein>
    <recommendedName>
        <fullName evidence="3">Nuclease SbcCD subunit C</fullName>
    </recommendedName>
</protein>
<dbReference type="AlphaFoldDB" id="A0A0R1MZJ9"/>
<dbReference type="PANTHER" id="PTHR32114:SF2">
    <property type="entry name" value="ABC TRANSPORTER ABCH.3"/>
    <property type="match status" value="1"/>
</dbReference>
<evidence type="ECO:0000313" key="6">
    <source>
        <dbReference type="EMBL" id="KRL08888.1"/>
    </source>
</evidence>
<dbReference type="Proteomes" id="UP000051330">
    <property type="component" value="Unassembled WGS sequence"/>
</dbReference>
<sequence>MIPETLTLENFGPYVQETLDFRRFAEVPLFLISGKTGSGKSTMFDAMRFALYGDGGSDQGERDGSSLRSNFAGASDPTVVTFTFTQGEKRYVVKRQPKQVLKKKRGKGNKIVNADAVLSIYEDGKEVNEFTKTRDVDTRLQALLGLTAEQFTQIVLLPQGEFRRFLNADSNEKEAVLRQLFGTGKYQRWGDIIHRHAAAAQGNVVKLEQQLSQTLSGLPWPAEMSNQVTPFLTNPLVYFNQLFAALTELVAAQAAQVTSDQTQQQTAQKALTAAQNQWHAGQELTKQQQEAAQLLQQQAALDEQKDDMAALASHIQQLEFAQTLQSVQQQQIDGQTHLAQAQSGEKAAQTQLQTADGELTAINAQLTKLNDAQKTIDQAKRQADQLTGLLPQFAKVAQAKAAADQAERAAKQAAAAVTEQKTALTVQQEELAKEKAAAEQLPTLTEAKAELIQQAGVLAASQEHLTRVQQQLSAWQASQAKRHQAHQALTAAQADEEQAAAAYRQTKSDWAAGQIARLSQDLVPGTPCPVCGSPDHPHPAPVDVAVLVSDAQLKKAETRWQKQSRQSTQWATQVQEYTTQVETAAEQLQNAWAAFTSVPAPAEEAWTTALATAQQHLTAQQVALRTQQQANAAALKTAQTAQNQVTQLQNGVTQLTTAVETAQTAAQTANQQAIAAKTTWQDAQEQLPAEYPNETALKQVIAQLTAQIDAHTQALAAAQQNKETAQNQVTRLTAQIGQLQQEQSDWQQRLATYQQKITAALAAHQPAVSQGELAELLTELPQLVTLRHQLTDYQNSQTTVTAQLAQVQKNIAGRPQPDVAALQAAVTTAQQTADAASQALYAAQTAQQQSMAAKDQMKKMQAAQTEQLQVAAEWNSLDETVNGKGTIKLSLERYVLRAYLKEVLTVANQRLAHLTGGRYELQLHRENGAYATNTGLELDVYDDNVGATRSVHTLSGGESFLTALSLALALGEVVQNESGGIQINALFVDEGFGSLDEDALNSAIDALQSIEGRQRLIGIISHVRELRQQIPDQLWVETEGDGRSRLHYPTSAEIEAKAL</sequence>
<dbReference type="RefSeq" id="WP_057822278.1">
    <property type="nucleotide sequence ID" value="NZ_AZEC01000018.1"/>
</dbReference>
<evidence type="ECO:0000256" key="1">
    <source>
        <dbReference type="ARBA" id="ARBA00006930"/>
    </source>
</evidence>
<dbReference type="SUPFAM" id="SSF52540">
    <property type="entry name" value="P-loop containing nucleoside triphosphate hydrolases"/>
    <property type="match status" value="1"/>
</dbReference>
<feature type="domain" description="Rad50/SbcC-type AAA" evidence="5">
    <location>
        <begin position="6"/>
        <end position="192"/>
    </location>
</feature>
<dbReference type="PATRIC" id="fig|1423792.3.peg.1161"/>
<dbReference type="OrthoDB" id="9795626at2"/>
<keyword evidence="6" id="KW-0378">Hydrolase</keyword>
<gene>
    <name evidence="6" type="ORF">FD09_GL001141</name>
</gene>
<organism evidence="6 7">
    <name type="scientific">Schleiferilactobacillus perolens DSM 12744</name>
    <dbReference type="NCBI Taxonomy" id="1423792"/>
    <lineage>
        <taxon>Bacteria</taxon>
        <taxon>Bacillati</taxon>
        <taxon>Bacillota</taxon>
        <taxon>Bacilli</taxon>
        <taxon>Lactobacillales</taxon>
        <taxon>Lactobacillaceae</taxon>
        <taxon>Schleiferilactobacillus</taxon>
    </lineage>
</organism>